<gene>
    <name evidence="2" type="ORF">ACHAW5_004617</name>
</gene>
<dbReference type="EMBL" id="JALLAZ020000106">
    <property type="protein sequence ID" value="KAL3803766.1"/>
    <property type="molecule type" value="Genomic_DNA"/>
</dbReference>
<organism evidence="2 3">
    <name type="scientific">Stephanodiscus triporus</name>
    <dbReference type="NCBI Taxonomy" id="2934178"/>
    <lineage>
        <taxon>Eukaryota</taxon>
        <taxon>Sar</taxon>
        <taxon>Stramenopiles</taxon>
        <taxon>Ochrophyta</taxon>
        <taxon>Bacillariophyta</taxon>
        <taxon>Coscinodiscophyceae</taxon>
        <taxon>Thalassiosirophycidae</taxon>
        <taxon>Stephanodiscales</taxon>
        <taxon>Stephanodiscaceae</taxon>
        <taxon>Stephanodiscus</taxon>
    </lineage>
</organism>
<dbReference type="AlphaFoldDB" id="A0ABD3QVR3"/>
<proteinExistence type="predicted"/>
<dbReference type="Pfam" id="PF01764">
    <property type="entry name" value="Lipase_3"/>
    <property type="match status" value="1"/>
</dbReference>
<dbReference type="SUPFAM" id="SSF53474">
    <property type="entry name" value="alpha/beta-Hydrolases"/>
    <property type="match status" value="1"/>
</dbReference>
<sequence length="441" mass="49811">MMPFTGKYMGGHAQSAARILRPAPMPYQSQKSYYSTRMLTMKTAVFDYARGLLISEKPSSLRRRWHKTKLPKHEHPSSAIFVVAASVTIGISTSLYTRHLREKKLQTLVSAKDSGLLDTSTSSSTSTLRTHSCHQKYNLPFLIESTKRAGLVGSTKSVKDELCALREWHANRGYNGGIVVRDLGRPLFSLNSLDNVRETVNDDDENASFDCIGNIEKFNQRECYYLYYEIHSNGEIRQQIFCRGTTLLADVLTCLQTWFVYDEELGCRVHHGFNQHANRIVEDVLPLLVPPTDKSGVGATVEVCGHSLGGAVAMLVSIKLRKRGYSVTRVTSIAGPRFCRGIKERGVLEKWLPKEAIRIEDDLDIVTYLPPIGVSVGDKMWFAKDKAYILPKESLSQKNEWADHVWLNLCLFETILNQFNAHRIMSYVDKLEQLIGDSNDD</sequence>
<comment type="caution">
    <text evidence="2">The sequence shown here is derived from an EMBL/GenBank/DDBJ whole genome shotgun (WGS) entry which is preliminary data.</text>
</comment>
<dbReference type="CDD" id="cd00519">
    <property type="entry name" value="Lipase_3"/>
    <property type="match status" value="1"/>
</dbReference>
<dbReference type="Proteomes" id="UP001530315">
    <property type="component" value="Unassembled WGS sequence"/>
</dbReference>
<reference evidence="2 3" key="1">
    <citation type="submission" date="2024-10" db="EMBL/GenBank/DDBJ databases">
        <title>Updated reference genomes for cyclostephanoid diatoms.</title>
        <authorList>
            <person name="Roberts W.R."/>
            <person name="Alverson A.J."/>
        </authorList>
    </citation>
    <scope>NUCLEOTIDE SEQUENCE [LARGE SCALE GENOMIC DNA]</scope>
    <source>
        <strain evidence="2 3">AJA276-08</strain>
    </source>
</reference>
<accession>A0ABD3QVR3</accession>
<evidence type="ECO:0000313" key="3">
    <source>
        <dbReference type="Proteomes" id="UP001530315"/>
    </source>
</evidence>
<dbReference type="InterPro" id="IPR029058">
    <property type="entry name" value="AB_hydrolase_fold"/>
</dbReference>
<dbReference type="Gene3D" id="3.40.50.1820">
    <property type="entry name" value="alpha/beta hydrolase"/>
    <property type="match status" value="1"/>
</dbReference>
<dbReference type="InterPro" id="IPR051218">
    <property type="entry name" value="Sec_MonoDiacylglyc_Lipase"/>
</dbReference>
<keyword evidence="3" id="KW-1185">Reference proteome</keyword>
<feature type="domain" description="Fungal lipase-type" evidence="1">
    <location>
        <begin position="240"/>
        <end position="372"/>
    </location>
</feature>
<evidence type="ECO:0000259" key="1">
    <source>
        <dbReference type="Pfam" id="PF01764"/>
    </source>
</evidence>
<dbReference type="PANTHER" id="PTHR45856:SF21">
    <property type="entry name" value="FUNGAL LIPASE-LIKE DOMAIN-CONTAINING PROTEIN"/>
    <property type="match status" value="1"/>
</dbReference>
<dbReference type="InterPro" id="IPR002921">
    <property type="entry name" value="Fungal_lipase-type"/>
</dbReference>
<protein>
    <recommendedName>
        <fullName evidence="1">Fungal lipase-type domain-containing protein</fullName>
    </recommendedName>
</protein>
<dbReference type="PANTHER" id="PTHR45856">
    <property type="entry name" value="ALPHA/BETA-HYDROLASES SUPERFAMILY PROTEIN"/>
    <property type="match status" value="1"/>
</dbReference>
<evidence type="ECO:0000313" key="2">
    <source>
        <dbReference type="EMBL" id="KAL3803766.1"/>
    </source>
</evidence>
<name>A0ABD3QVR3_9STRA</name>